<dbReference type="Proteomes" id="UP001374584">
    <property type="component" value="Unassembled WGS sequence"/>
</dbReference>
<reference evidence="1 2" key="1">
    <citation type="submission" date="2024-01" db="EMBL/GenBank/DDBJ databases">
        <title>The genomes of 5 underutilized Papilionoideae crops provide insights into root nodulation and disease resistanc.</title>
        <authorList>
            <person name="Jiang F."/>
        </authorList>
    </citation>
    <scope>NUCLEOTIDE SEQUENCE [LARGE SCALE GENOMIC DNA]</scope>
    <source>
        <strain evidence="1">JINMINGXINNONG_FW02</strain>
        <tissue evidence="1">Leaves</tissue>
    </source>
</reference>
<gene>
    <name evidence="1" type="ORF">VNO80_01218</name>
</gene>
<dbReference type="EMBL" id="JAYMYR010000001">
    <property type="protein sequence ID" value="KAK7382367.1"/>
    <property type="molecule type" value="Genomic_DNA"/>
</dbReference>
<dbReference type="PANTHER" id="PTHR35834:SF2">
    <property type="entry name" value="ATAXIN-10 DOMAIN-CONTAINING PROTEIN"/>
    <property type="match status" value="1"/>
</dbReference>
<name>A0AAN9RRE5_PHACN</name>
<evidence type="ECO:0000313" key="2">
    <source>
        <dbReference type="Proteomes" id="UP001374584"/>
    </source>
</evidence>
<comment type="caution">
    <text evidence="1">The sequence shown here is derived from an EMBL/GenBank/DDBJ whole genome shotgun (WGS) entry which is preliminary data.</text>
</comment>
<proteinExistence type="predicted"/>
<protein>
    <submittedName>
        <fullName evidence="1">Uncharacterized protein</fullName>
    </submittedName>
</protein>
<accession>A0AAN9RRE5</accession>
<dbReference type="AlphaFoldDB" id="A0AAN9RRE5"/>
<dbReference type="PANTHER" id="PTHR35834">
    <property type="entry name" value="ARMADILLO-TYPE FOLD PROTEIN-RELATED"/>
    <property type="match status" value="1"/>
</dbReference>
<organism evidence="1 2">
    <name type="scientific">Phaseolus coccineus</name>
    <name type="common">Scarlet runner bean</name>
    <name type="synonym">Phaseolus multiflorus</name>
    <dbReference type="NCBI Taxonomy" id="3886"/>
    <lineage>
        <taxon>Eukaryota</taxon>
        <taxon>Viridiplantae</taxon>
        <taxon>Streptophyta</taxon>
        <taxon>Embryophyta</taxon>
        <taxon>Tracheophyta</taxon>
        <taxon>Spermatophyta</taxon>
        <taxon>Magnoliopsida</taxon>
        <taxon>eudicotyledons</taxon>
        <taxon>Gunneridae</taxon>
        <taxon>Pentapetalae</taxon>
        <taxon>rosids</taxon>
        <taxon>fabids</taxon>
        <taxon>Fabales</taxon>
        <taxon>Fabaceae</taxon>
        <taxon>Papilionoideae</taxon>
        <taxon>50 kb inversion clade</taxon>
        <taxon>NPAAA clade</taxon>
        <taxon>indigoferoid/millettioid clade</taxon>
        <taxon>Phaseoleae</taxon>
        <taxon>Phaseolus</taxon>
    </lineage>
</organism>
<evidence type="ECO:0000313" key="1">
    <source>
        <dbReference type="EMBL" id="KAK7382367.1"/>
    </source>
</evidence>
<keyword evidence="2" id="KW-1185">Reference proteome</keyword>
<sequence length="125" mass="14054">MHCLSRLAISIESEIQAWIDREMLRYETPTMDLVLKLKFFSSLETTRALASMGSVHSVEVLCSLIRAIRSLLVDEIESNGEILKVITLLNSRDLQLQVLALECVFEIGYFGRMGAVDAMVKAICM</sequence>